<keyword evidence="4 7" id="KW-1133">Transmembrane helix</keyword>
<feature type="compositionally biased region" description="Low complexity" evidence="6">
    <location>
        <begin position="13"/>
        <end position="33"/>
    </location>
</feature>
<evidence type="ECO:0000256" key="6">
    <source>
        <dbReference type="SAM" id="MobiDB-lite"/>
    </source>
</evidence>
<feature type="compositionally biased region" description="Basic and acidic residues" evidence="6">
    <location>
        <begin position="1"/>
        <end position="12"/>
    </location>
</feature>
<organism evidence="8 9">
    <name type="scientific">Catenulispora yoronensis</name>
    <dbReference type="NCBI Taxonomy" id="450799"/>
    <lineage>
        <taxon>Bacteria</taxon>
        <taxon>Bacillati</taxon>
        <taxon>Actinomycetota</taxon>
        <taxon>Actinomycetes</taxon>
        <taxon>Catenulisporales</taxon>
        <taxon>Catenulisporaceae</taxon>
        <taxon>Catenulispora</taxon>
    </lineage>
</organism>
<keyword evidence="5 7" id="KW-0472">Membrane</keyword>
<evidence type="ECO:0000256" key="3">
    <source>
        <dbReference type="ARBA" id="ARBA00022692"/>
    </source>
</evidence>
<dbReference type="PANTHER" id="PTHR30213">
    <property type="entry name" value="INNER MEMBRANE PROTEIN YHJD"/>
    <property type="match status" value="1"/>
</dbReference>
<comment type="caution">
    <text evidence="8">The sequence shown here is derived from an EMBL/GenBank/DDBJ whole genome shotgun (WGS) entry which is preliminary data.</text>
</comment>
<protein>
    <submittedName>
        <fullName evidence="8">YihY/virulence factor BrkB family protein</fullName>
    </submittedName>
</protein>
<dbReference type="PANTHER" id="PTHR30213:SF0">
    <property type="entry name" value="UPF0761 MEMBRANE PROTEIN YIHY"/>
    <property type="match status" value="1"/>
</dbReference>
<feature type="transmembrane region" description="Helical" evidence="7">
    <location>
        <begin position="269"/>
        <end position="293"/>
    </location>
</feature>
<dbReference type="Pfam" id="PF03631">
    <property type="entry name" value="Virul_fac_BrkB"/>
    <property type="match status" value="1"/>
</dbReference>
<name>A0ABN2UET4_9ACTN</name>
<accession>A0ABN2UET4</accession>
<keyword evidence="9" id="KW-1185">Reference proteome</keyword>
<evidence type="ECO:0000256" key="2">
    <source>
        <dbReference type="ARBA" id="ARBA00022475"/>
    </source>
</evidence>
<dbReference type="NCBIfam" id="TIGR00765">
    <property type="entry name" value="yihY_not_rbn"/>
    <property type="match status" value="1"/>
</dbReference>
<evidence type="ECO:0000256" key="7">
    <source>
        <dbReference type="SAM" id="Phobius"/>
    </source>
</evidence>
<feature type="transmembrane region" description="Helical" evidence="7">
    <location>
        <begin position="86"/>
        <end position="109"/>
    </location>
</feature>
<evidence type="ECO:0000256" key="4">
    <source>
        <dbReference type="ARBA" id="ARBA00022989"/>
    </source>
</evidence>
<evidence type="ECO:0000313" key="9">
    <source>
        <dbReference type="Proteomes" id="UP001500751"/>
    </source>
</evidence>
<feature type="region of interest" description="Disordered" evidence="6">
    <location>
        <begin position="1"/>
        <end position="47"/>
    </location>
</feature>
<feature type="transmembrane region" description="Helical" evidence="7">
    <location>
        <begin position="191"/>
        <end position="212"/>
    </location>
</feature>
<comment type="subcellular location">
    <subcellularLocation>
        <location evidence="1">Cell membrane</location>
        <topology evidence="1">Multi-pass membrane protein</topology>
    </subcellularLocation>
</comment>
<feature type="transmembrane region" description="Helical" evidence="7">
    <location>
        <begin position="150"/>
        <end position="170"/>
    </location>
</feature>
<feature type="transmembrane region" description="Helical" evidence="7">
    <location>
        <begin position="305"/>
        <end position="326"/>
    </location>
</feature>
<sequence>MLGMGPKREGRAASRAGGDQGAASASTASASSEAAKRGGEAAASAQGALPAQRTHISHLSAGNWWAILKRTAMEFRNDELLDRAAALTYFAVLALFPALLMVVSILGFMGESATTKVLDNIQTLAPGAVRDVLRTAITQVRASGGTGGTLAAVGMAGAVWSASGYVGAFIRASNVVFDIRVKRPLWKTTPLRIGLTLLMMVLSLACAMIVAFTGPLAQWAAKLLGLGNTAVLVWSIVKWPVLVLLVGIVIVLLFWAAPNVRDRSVRDRWVSPGSLLAVLLWLILSVGFAVYLANFNSYNKTYGTVAGVIVFLVWLWLSNLAILLGLEFDAEVARERGVSVVEGGLTGQEPDAPRRRAQ</sequence>
<proteinExistence type="predicted"/>
<feature type="transmembrane region" description="Helical" evidence="7">
    <location>
        <begin position="232"/>
        <end position="257"/>
    </location>
</feature>
<dbReference type="EMBL" id="BAAAQN010000023">
    <property type="protein sequence ID" value="GAA2036072.1"/>
    <property type="molecule type" value="Genomic_DNA"/>
</dbReference>
<dbReference type="InterPro" id="IPR017039">
    <property type="entry name" value="Virul_fac_BrkB"/>
</dbReference>
<reference evidence="8 9" key="1">
    <citation type="journal article" date="2019" name="Int. J. Syst. Evol. Microbiol.">
        <title>The Global Catalogue of Microorganisms (GCM) 10K type strain sequencing project: providing services to taxonomists for standard genome sequencing and annotation.</title>
        <authorList>
            <consortium name="The Broad Institute Genomics Platform"/>
            <consortium name="The Broad Institute Genome Sequencing Center for Infectious Disease"/>
            <person name="Wu L."/>
            <person name="Ma J."/>
        </authorList>
    </citation>
    <scope>NUCLEOTIDE SEQUENCE [LARGE SCALE GENOMIC DNA]</scope>
    <source>
        <strain evidence="8 9">JCM 16014</strain>
    </source>
</reference>
<keyword evidence="2" id="KW-1003">Cell membrane</keyword>
<evidence type="ECO:0000313" key="8">
    <source>
        <dbReference type="EMBL" id="GAA2036072.1"/>
    </source>
</evidence>
<evidence type="ECO:0000256" key="1">
    <source>
        <dbReference type="ARBA" id="ARBA00004651"/>
    </source>
</evidence>
<evidence type="ECO:0000256" key="5">
    <source>
        <dbReference type="ARBA" id="ARBA00023136"/>
    </source>
</evidence>
<gene>
    <name evidence="8" type="ORF">GCM10009839_41140</name>
</gene>
<dbReference type="Proteomes" id="UP001500751">
    <property type="component" value="Unassembled WGS sequence"/>
</dbReference>
<keyword evidence="3 7" id="KW-0812">Transmembrane</keyword>